<dbReference type="Gene3D" id="3.30.2030.10">
    <property type="entry name" value="YwmB-like"/>
    <property type="match status" value="1"/>
</dbReference>
<feature type="chain" id="PRO_5017551857" description="TATA-box binding protein" evidence="1">
    <location>
        <begin position="20"/>
        <end position="238"/>
    </location>
</feature>
<comment type="caution">
    <text evidence="2">The sequence shown here is derived from an EMBL/GenBank/DDBJ whole genome shotgun (WGS) entry which is preliminary data.</text>
</comment>
<dbReference type="RefSeq" id="WP_115771114.1">
    <property type="nucleotide sequence ID" value="NZ_PIOC01000001.1"/>
</dbReference>
<dbReference type="InterPro" id="IPR014794">
    <property type="entry name" value="DUF1779"/>
</dbReference>
<dbReference type="EMBL" id="PIOC01000001">
    <property type="protein sequence ID" value="RDW22255.1"/>
    <property type="molecule type" value="Genomic_DNA"/>
</dbReference>
<protein>
    <recommendedName>
        <fullName evidence="4">TATA-box binding protein</fullName>
    </recommendedName>
</protein>
<sequence length="238" mass="27804">MWKILFIVLILLFPINTMAKSPATDELVDIAEFAKNNRLTIEEWQVIIKEQLEENTAINIVDNLKNSYKVTMSEDENIIQYQTEATQIEDAFTITYRVLLPKNNLGHPELIVILDGYFWDEFVMELYQAKIDSLNKSYFSEKERTFSWLKVKQDDIIVNNTLIDEIIDYFDLQEVETQLDLTNNTKGVIKKFIYGYTPLWDNKITINNIANNIQVASTEDEKGNTEYIIGTPILIHEY</sequence>
<dbReference type="Gene3D" id="3.30.360.40">
    <property type="entry name" value="YwmB-like"/>
    <property type="match status" value="1"/>
</dbReference>
<proteinExistence type="predicted"/>
<evidence type="ECO:0008006" key="4">
    <source>
        <dbReference type="Google" id="ProtNLM"/>
    </source>
</evidence>
<keyword evidence="3" id="KW-1185">Reference proteome</keyword>
<dbReference type="AlphaFoldDB" id="A0A3D8Q499"/>
<reference evidence="3" key="1">
    <citation type="submission" date="2017-11" db="EMBL/GenBank/DDBJ databases">
        <authorList>
            <person name="Zhu W."/>
        </authorList>
    </citation>
    <scope>NUCLEOTIDE SEQUENCE [LARGE SCALE GENOMIC DNA]</scope>
    <source>
        <strain evidence="3">CAU 1183</strain>
    </source>
</reference>
<dbReference type="InterPro" id="IPR036209">
    <property type="entry name" value="YwmB-like_sf"/>
</dbReference>
<organism evidence="2 3">
    <name type="scientific">Oceanobacillus arenosus</name>
    <dbReference type="NCBI Taxonomy" id="1229153"/>
    <lineage>
        <taxon>Bacteria</taxon>
        <taxon>Bacillati</taxon>
        <taxon>Bacillota</taxon>
        <taxon>Bacilli</taxon>
        <taxon>Bacillales</taxon>
        <taxon>Bacillaceae</taxon>
        <taxon>Oceanobacillus</taxon>
    </lineage>
</organism>
<evidence type="ECO:0000256" key="1">
    <source>
        <dbReference type="SAM" id="SignalP"/>
    </source>
</evidence>
<name>A0A3D8Q499_9BACI</name>
<evidence type="ECO:0000313" key="3">
    <source>
        <dbReference type="Proteomes" id="UP000257143"/>
    </source>
</evidence>
<feature type="signal peptide" evidence="1">
    <location>
        <begin position="1"/>
        <end position="19"/>
    </location>
</feature>
<dbReference type="Proteomes" id="UP000257143">
    <property type="component" value="Unassembled WGS sequence"/>
</dbReference>
<dbReference type="SUPFAM" id="SSF143842">
    <property type="entry name" value="YwmB-like"/>
    <property type="match status" value="1"/>
</dbReference>
<dbReference type="OrthoDB" id="2962597at2"/>
<evidence type="ECO:0000313" key="2">
    <source>
        <dbReference type="EMBL" id="RDW22255.1"/>
    </source>
</evidence>
<accession>A0A3D8Q499</accession>
<gene>
    <name evidence="2" type="ORF">CWR48_00680</name>
</gene>
<dbReference type="Pfam" id="PF08680">
    <property type="entry name" value="DUF1779"/>
    <property type="match status" value="1"/>
</dbReference>
<keyword evidence="1" id="KW-0732">Signal</keyword>